<accession>A0A345DPV7</accession>
<proteinExistence type="predicted"/>
<dbReference type="EMBL" id="CP031088">
    <property type="protein sequence ID" value="AXF96245.1"/>
    <property type="molecule type" value="Genomic_DNA"/>
</dbReference>
<gene>
    <name evidence="1" type="ORF">SDAV_001278</name>
</gene>
<keyword evidence="2" id="KW-1185">Reference proteome</keyword>
<dbReference type="AlphaFoldDB" id="A0A345DPV7"/>
<sequence length="153" mass="18186">MTKILSLIGATTITTSGVTPLMAMMPNNNQRKAPTLQEIITNNNINIGYIYKNKVDKQTILNNLKEKKEIFLSQEIFIENLEIIGDIFLEDKDLKQQYVNGYIKIKLKENSNIYIKNKRIPEEIIYTINFHTNNRKYNNKFKWNNRQWKDYYC</sequence>
<evidence type="ECO:0000313" key="2">
    <source>
        <dbReference type="Proteomes" id="UP000253689"/>
    </source>
</evidence>
<name>A0A345DPV7_9MOLU</name>
<evidence type="ECO:0000313" key="1">
    <source>
        <dbReference type="EMBL" id="AXF96245.1"/>
    </source>
</evidence>
<dbReference type="Proteomes" id="UP000253689">
    <property type="component" value="Chromosome"/>
</dbReference>
<organism evidence="1 2">
    <name type="scientific">Spiroplasma phoeniceum P40</name>
    <dbReference type="NCBI Taxonomy" id="1276259"/>
    <lineage>
        <taxon>Bacteria</taxon>
        <taxon>Bacillati</taxon>
        <taxon>Mycoplasmatota</taxon>
        <taxon>Mollicutes</taxon>
        <taxon>Entomoplasmatales</taxon>
        <taxon>Spiroplasmataceae</taxon>
        <taxon>Spiroplasma</taxon>
    </lineage>
</organism>
<reference evidence="2" key="1">
    <citation type="submission" date="2018-07" db="EMBL/GenBank/DDBJ databases">
        <title>Complete Genome Sequence of Spiroplasma phoeniceum.</title>
        <authorList>
            <person name="Davis R.E."/>
            <person name="Shao J.Y."/>
            <person name="Zhao Y."/>
            <person name="Silver A."/>
            <person name="Stump z."/>
            <person name="Gasparich G."/>
        </authorList>
    </citation>
    <scope>NUCLEOTIDE SEQUENCE [LARGE SCALE GENOMIC DNA]</scope>
    <source>
        <strain evidence="2">P40</strain>
    </source>
</reference>
<protein>
    <submittedName>
        <fullName evidence="1">Uncharacterized protein</fullName>
    </submittedName>
</protein>
<dbReference type="KEGG" id="sphh:SDAV_001278"/>
<dbReference type="RefSeq" id="WP_114564907.1">
    <property type="nucleotide sequence ID" value="NZ_CP031088.1"/>
</dbReference>